<sequence length="69" mass="8003">MQVSSTSWAPKSPQTTAYPIHMKYPNDISFYCRKETYNQTMGFPLLEFIAWLPGYKMYMFIGKATALLP</sequence>
<reference evidence="1" key="2">
    <citation type="journal article" date="2015" name="Data Brief">
        <title>Shoot transcriptome of the giant reed, Arundo donax.</title>
        <authorList>
            <person name="Barrero R.A."/>
            <person name="Guerrero F.D."/>
            <person name="Moolhuijzen P."/>
            <person name="Goolsby J.A."/>
            <person name="Tidwell J."/>
            <person name="Bellgard S.E."/>
            <person name="Bellgard M.I."/>
        </authorList>
    </citation>
    <scope>NUCLEOTIDE SEQUENCE</scope>
    <source>
        <tissue evidence="1">Shoot tissue taken approximately 20 cm above the soil surface</tissue>
    </source>
</reference>
<evidence type="ECO:0000313" key="1">
    <source>
        <dbReference type="EMBL" id="JAD32988.1"/>
    </source>
</evidence>
<organism evidence="1">
    <name type="scientific">Arundo donax</name>
    <name type="common">Giant reed</name>
    <name type="synonym">Donax arundinaceus</name>
    <dbReference type="NCBI Taxonomy" id="35708"/>
    <lineage>
        <taxon>Eukaryota</taxon>
        <taxon>Viridiplantae</taxon>
        <taxon>Streptophyta</taxon>
        <taxon>Embryophyta</taxon>
        <taxon>Tracheophyta</taxon>
        <taxon>Spermatophyta</taxon>
        <taxon>Magnoliopsida</taxon>
        <taxon>Liliopsida</taxon>
        <taxon>Poales</taxon>
        <taxon>Poaceae</taxon>
        <taxon>PACMAD clade</taxon>
        <taxon>Arundinoideae</taxon>
        <taxon>Arundineae</taxon>
        <taxon>Arundo</taxon>
    </lineage>
</organism>
<proteinExistence type="predicted"/>
<accession>A0A0A8Z5L3</accession>
<dbReference type="AlphaFoldDB" id="A0A0A8Z5L3"/>
<reference evidence="1" key="1">
    <citation type="submission" date="2014-09" db="EMBL/GenBank/DDBJ databases">
        <authorList>
            <person name="Magalhaes I.L.F."/>
            <person name="Oliveira U."/>
            <person name="Santos F.R."/>
            <person name="Vidigal T.H.D.A."/>
            <person name="Brescovit A.D."/>
            <person name="Santos A.J."/>
        </authorList>
    </citation>
    <scope>NUCLEOTIDE SEQUENCE</scope>
    <source>
        <tissue evidence="1">Shoot tissue taken approximately 20 cm above the soil surface</tissue>
    </source>
</reference>
<name>A0A0A8Z5L3_ARUDO</name>
<protein>
    <submittedName>
        <fullName evidence="1">Uncharacterized protein</fullName>
    </submittedName>
</protein>
<dbReference type="EMBL" id="GBRH01264907">
    <property type="protein sequence ID" value="JAD32988.1"/>
    <property type="molecule type" value="Transcribed_RNA"/>
</dbReference>